<dbReference type="Proteomes" id="UP000184139">
    <property type="component" value="Unassembled WGS sequence"/>
</dbReference>
<feature type="transmembrane region" description="Helical" evidence="1">
    <location>
        <begin position="12"/>
        <end position="36"/>
    </location>
</feature>
<keyword evidence="1" id="KW-0472">Membrane</keyword>
<evidence type="ECO:0000313" key="2">
    <source>
        <dbReference type="EMBL" id="SHH80216.1"/>
    </source>
</evidence>
<evidence type="ECO:0000313" key="3">
    <source>
        <dbReference type="Proteomes" id="UP000184139"/>
    </source>
</evidence>
<dbReference type="OrthoDB" id="9153951at2"/>
<dbReference type="RefSeq" id="WP_073375620.1">
    <property type="nucleotide sequence ID" value="NZ_FQXS01000010.1"/>
</dbReference>
<protein>
    <recommendedName>
        <fullName evidence="4">DUF2975 domain-containing protein</fullName>
    </recommendedName>
</protein>
<keyword evidence="3" id="KW-1185">Reference proteome</keyword>
<dbReference type="STRING" id="1121409.SAMN02745124_01958"/>
<reference evidence="2 3" key="1">
    <citation type="submission" date="2016-11" db="EMBL/GenBank/DDBJ databases">
        <authorList>
            <person name="Jaros S."/>
            <person name="Januszkiewicz K."/>
            <person name="Wedrychowicz H."/>
        </authorList>
    </citation>
    <scope>NUCLEOTIDE SEQUENCE [LARGE SCALE GENOMIC DNA]</scope>
    <source>
        <strain evidence="2 3">DSM 9705</strain>
    </source>
</reference>
<name>A0A1M5VYA4_9BACT</name>
<evidence type="ECO:0008006" key="4">
    <source>
        <dbReference type="Google" id="ProtNLM"/>
    </source>
</evidence>
<evidence type="ECO:0000256" key="1">
    <source>
        <dbReference type="SAM" id="Phobius"/>
    </source>
</evidence>
<keyword evidence="1" id="KW-1133">Transmembrane helix</keyword>
<feature type="transmembrane region" description="Helical" evidence="1">
    <location>
        <begin position="61"/>
        <end position="82"/>
    </location>
</feature>
<dbReference type="InterPro" id="IPR021354">
    <property type="entry name" value="DUF2975"/>
</dbReference>
<accession>A0A1M5VYA4</accession>
<sequence length="177" mass="19678">MNQYHKIARTSRCYVVLLTILLVLVPVAHGAVWLFFEHLPADWLRPRSYAIVGGVSPLTRVLGFAVSMIKGIVVMYGLWVLIRLFKLYQKGIFFQAENVRCFKHLSRTLVLWAFAGVLVTPLLSVVLTMNNPPGQRVVEVTLQSADLTALVVGGMLAVIAAVMEDGERLQTEVDLTV</sequence>
<organism evidence="2 3">
    <name type="scientific">Desulfofustis glycolicus DSM 9705</name>
    <dbReference type="NCBI Taxonomy" id="1121409"/>
    <lineage>
        <taxon>Bacteria</taxon>
        <taxon>Pseudomonadati</taxon>
        <taxon>Thermodesulfobacteriota</taxon>
        <taxon>Desulfobulbia</taxon>
        <taxon>Desulfobulbales</taxon>
        <taxon>Desulfocapsaceae</taxon>
        <taxon>Desulfofustis</taxon>
    </lineage>
</organism>
<dbReference type="AlphaFoldDB" id="A0A1M5VYA4"/>
<proteinExistence type="predicted"/>
<feature type="transmembrane region" description="Helical" evidence="1">
    <location>
        <begin position="147"/>
        <end position="163"/>
    </location>
</feature>
<dbReference type="Pfam" id="PF11188">
    <property type="entry name" value="DUF2975"/>
    <property type="match status" value="1"/>
</dbReference>
<dbReference type="EMBL" id="FQXS01000010">
    <property type="protein sequence ID" value="SHH80216.1"/>
    <property type="molecule type" value="Genomic_DNA"/>
</dbReference>
<gene>
    <name evidence="2" type="ORF">SAMN02745124_01958</name>
</gene>
<feature type="transmembrane region" description="Helical" evidence="1">
    <location>
        <begin position="109"/>
        <end position="127"/>
    </location>
</feature>
<keyword evidence="1" id="KW-0812">Transmembrane</keyword>